<feature type="transmembrane region" description="Helical" evidence="7">
    <location>
        <begin position="71"/>
        <end position="93"/>
    </location>
</feature>
<feature type="transmembrane region" description="Helical" evidence="7">
    <location>
        <begin position="158"/>
        <end position="176"/>
    </location>
</feature>
<accession>A0A4R0MMK4</accession>
<dbReference type="SUPFAM" id="SSF144091">
    <property type="entry name" value="Rhomboid-like"/>
    <property type="match status" value="1"/>
</dbReference>
<comment type="similarity">
    <text evidence="2">Belongs to the peptidase S54 family.</text>
</comment>
<dbReference type="InterPro" id="IPR022764">
    <property type="entry name" value="Peptidase_S54_rhomboid_dom"/>
</dbReference>
<keyword evidence="4" id="KW-0378">Hydrolase</keyword>
<dbReference type="AlphaFoldDB" id="A0A4R0MMK4"/>
<dbReference type="PANTHER" id="PTHR43731">
    <property type="entry name" value="RHOMBOID PROTEASE"/>
    <property type="match status" value="1"/>
</dbReference>
<dbReference type="GO" id="GO:0004252">
    <property type="term" value="F:serine-type endopeptidase activity"/>
    <property type="evidence" value="ECO:0007669"/>
    <property type="project" value="InterPro"/>
</dbReference>
<sequence>MVDFGKNKKNVNKLISAIEELKPDFNIEELELKYEALTLVADEEDDLTLEPATATENFKGFLSIFVPRNGYFITPILLNLNLLIFILMVLLGVNPFNPDGESLIRWGANFKPVTTAGEPWRLLTNCFLHIGILHLLMNMYALVFIGVILEPYLGKTRFVAAYLLAGVGASVASLWWHDMTIRLNR</sequence>
<keyword evidence="9" id="KW-0645">Protease</keyword>
<reference evidence="9 10" key="1">
    <citation type="submission" date="2019-02" db="EMBL/GenBank/DDBJ databases">
        <title>Pedobacter sp. RP-3-8 sp. nov., isolated from Arctic soil.</title>
        <authorList>
            <person name="Dahal R.H."/>
        </authorList>
    </citation>
    <scope>NUCLEOTIDE SEQUENCE [LARGE SCALE GENOMIC DNA]</scope>
    <source>
        <strain evidence="9 10">RP-3-8</strain>
    </source>
</reference>
<keyword evidence="6 7" id="KW-0472">Membrane</keyword>
<evidence type="ECO:0000313" key="10">
    <source>
        <dbReference type="Proteomes" id="UP000291117"/>
    </source>
</evidence>
<name>A0A4R0MMK4_9SPHI</name>
<protein>
    <submittedName>
        <fullName evidence="9">Rhomboid family intramembrane serine protease</fullName>
    </submittedName>
</protein>
<dbReference type="Pfam" id="PF01694">
    <property type="entry name" value="Rhomboid"/>
    <property type="match status" value="1"/>
</dbReference>
<evidence type="ECO:0000256" key="1">
    <source>
        <dbReference type="ARBA" id="ARBA00004141"/>
    </source>
</evidence>
<comment type="subcellular location">
    <subcellularLocation>
        <location evidence="1">Membrane</location>
        <topology evidence="1">Multi-pass membrane protein</topology>
    </subcellularLocation>
</comment>
<proteinExistence type="inferred from homology"/>
<dbReference type="OrthoDB" id="9778341at2"/>
<feature type="transmembrane region" description="Helical" evidence="7">
    <location>
        <begin position="127"/>
        <end position="149"/>
    </location>
</feature>
<dbReference type="EMBL" id="SJSM01000023">
    <property type="protein sequence ID" value="TCC87402.1"/>
    <property type="molecule type" value="Genomic_DNA"/>
</dbReference>
<evidence type="ECO:0000259" key="8">
    <source>
        <dbReference type="Pfam" id="PF01694"/>
    </source>
</evidence>
<evidence type="ECO:0000313" key="9">
    <source>
        <dbReference type="EMBL" id="TCC87402.1"/>
    </source>
</evidence>
<evidence type="ECO:0000256" key="2">
    <source>
        <dbReference type="ARBA" id="ARBA00009045"/>
    </source>
</evidence>
<dbReference type="Gene3D" id="1.20.1540.10">
    <property type="entry name" value="Rhomboid-like"/>
    <property type="match status" value="1"/>
</dbReference>
<evidence type="ECO:0000256" key="3">
    <source>
        <dbReference type="ARBA" id="ARBA00022692"/>
    </source>
</evidence>
<gene>
    <name evidence="9" type="ORF">EZ444_22495</name>
</gene>
<evidence type="ECO:0000256" key="5">
    <source>
        <dbReference type="ARBA" id="ARBA00022989"/>
    </source>
</evidence>
<dbReference type="InterPro" id="IPR035952">
    <property type="entry name" value="Rhomboid-like_sf"/>
</dbReference>
<dbReference type="InterPro" id="IPR050925">
    <property type="entry name" value="Rhomboid_protease_S54"/>
</dbReference>
<feature type="domain" description="Peptidase S54 rhomboid" evidence="8">
    <location>
        <begin position="117"/>
        <end position="177"/>
    </location>
</feature>
<evidence type="ECO:0000256" key="4">
    <source>
        <dbReference type="ARBA" id="ARBA00022801"/>
    </source>
</evidence>
<dbReference type="Proteomes" id="UP000291117">
    <property type="component" value="Unassembled WGS sequence"/>
</dbReference>
<dbReference type="GO" id="GO:0016020">
    <property type="term" value="C:membrane"/>
    <property type="evidence" value="ECO:0007669"/>
    <property type="project" value="UniProtKB-SubCell"/>
</dbReference>
<dbReference type="GO" id="GO:0006508">
    <property type="term" value="P:proteolysis"/>
    <property type="evidence" value="ECO:0007669"/>
    <property type="project" value="UniProtKB-KW"/>
</dbReference>
<comment type="caution">
    <text evidence="9">The sequence shown here is derived from an EMBL/GenBank/DDBJ whole genome shotgun (WGS) entry which is preliminary data.</text>
</comment>
<dbReference type="PANTHER" id="PTHR43731:SF14">
    <property type="entry name" value="PRESENILIN-ASSOCIATED RHOMBOID-LIKE PROTEIN, MITOCHONDRIAL"/>
    <property type="match status" value="1"/>
</dbReference>
<keyword evidence="3 7" id="KW-0812">Transmembrane</keyword>
<evidence type="ECO:0000256" key="6">
    <source>
        <dbReference type="ARBA" id="ARBA00023136"/>
    </source>
</evidence>
<keyword evidence="10" id="KW-1185">Reference proteome</keyword>
<evidence type="ECO:0000256" key="7">
    <source>
        <dbReference type="SAM" id="Phobius"/>
    </source>
</evidence>
<keyword evidence="5 7" id="KW-1133">Transmembrane helix</keyword>
<organism evidence="9 10">
    <name type="scientific">Pedobacter hiemivivus</name>
    <dbReference type="NCBI Taxonomy" id="2530454"/>
    <lineage>
        <taxon>Bacteria</taxon>
        <taxon>Pseudomonadati</taxon>
        <taxon>Bacteroidota</taxon>
        <taxon>Sphingobacteriia</taxon>
        <taxon>Sphingobacteriales</taxon>
        <taxon>Sphingobacteriaceae</taxon>
        <taxon>Pedobacter</taxon>
    </lineage>
</organism>
<dbReference type="RefSeq" id="WP_131611584.1">
    <property type="nucleotide sequence ID" value="NZ_SJSM01000023.1"/>
</dbReference>